<dbReference type="GO" id="GO:0005524">
    <property type="term" value="F:ATP binding"/>
    <property type="evidence" value="ECO:0007669"/>
    <property type="project" value="InterPro"/>
</dbReference>
<dbReference type="FunFam" id="3.30.565.10:FF:000014">
    <property type="entry name" value="Mismatch repair endonuclease pms1, putative"/>
    <property type="match status" value="1"/>
</dbReference>
<dbReference type="FunCoup" id="E3JWN7">
    <property type="interactions" value="393"/>
</dbReference>
<dbReference type="SUPFAM" id="SSF55874">
    <property type="entry name" value="ATPase domain of HSP90 chaperone/DNA topoisomerase II/histidine kinase"/>
    <property type="match status" value="1"/>
</dbReference>
<sequence length="1098" mass="122154">MSWGCCPGPGTSQVQWHPWAALVFVNCDVLGTASRPRDVSGAMASLGCTDFSGVPWVQLHQQTCTTTASSSSFNQSDLLIMSNSEDPSSSQGAATIRAIDSHSVQKITSSQVVVDLQTAVKELVENSLDAGATIIDVKFKNYGLESFEVSDNGTGIREQDLDTVGLNHHTSKISSFDDLAQVKTFGFRGEALSSLCALAKVTVQSATAATEPRGWILEFDKMGKVTSKKTCSRPKGTTVNVQSLFHNLPVRRKQFSKDFKKHFAHAQTWLQAYGLISTNLSLNVSNHPAKGIKTFQFQTKCNSQIKQNFSNIFTPKACNMMVDLELRFKVKPDRTVLRALGLPIDSTSEDLGTTVLVKGLMSRPAHGQGRNSPDRQFYYINGRPFTPSKISKCVNEVYKQFNTNQYPVLLANFILPSDSYDLNIDPNKRSIFLHSEGNLIEALREALDSFCQPYRSTFSASQLTSISDSFLSPSLKMTLTQPTSSKRKTSAVQTVADQDQHDQSEIGSQPCDSLDSLNHKRPRLDETAMSSQNVTIDNFPSEVTEGKDTLCKAISPSPPHETFLDKSPSHHSSETSDHESIVKASEIIAIPLTATENSPEPTPRKNPDREADSIESHNPSTSEFSLDKPDWVPSILRDPTAETPRKMVQMTLSTSGASWNTKDRTTHPTKLSSSHKRKPVSSSERMRSNIQRFTLGGPVKPVQLPSDKEDEDDELMSEDDQLSQSNIQDELENVTQEQRNTEDHSSPQPLEPIKISDELPEEEEPMHLASSPTNLAVDLPSSNLHMARPGQKPVVVLVKPQSTYSHTRRVVREKEIIPSRDPAVVNLSVQLEDITKVWEACKHHQSTIGTKAKTCSDSELEGAGLNQTETEAETTLSRNVQKADFEHMEIIGQFNLGFIIVRRIDEKHSTDDLFIVDQHASDEKFNFEKLQRETKLTGQRLLIPKMLDLTAAEEITVMDNLDILELNGFSVQVDESAKVGERVKLLAQPVSGNTSWDVSDLGELLHLITERGSNEVVRPSKTRRMMASRACRMSTMIGDSLTVKQMARIVSQMGTMDQPWACPHGRPTMRWLARCDENHKPFDPRYRISNWITDKLNF</sequence>
<comment type="similarity">
    <text evidence="1">Belongs to the DNA mismatch repair MutL/HexB family.</text>
</comment>
<dbReference type="Gene3D" id="3.30.230.10">
    <property type="match status" value="1"/>
</dbReference>
<evidence type="ECO:0000313" key="8">
    <source>
        <dbReference type="Proteomes" id="UP000008783"/>
    </source>
</evidence>
<dbReference type="SMART" id="SM00853">
    <property type="entry name" value="MutL_C"/>
    <property type="match status" value="1"/>
</dbReference>
<dbReference type="GO" id="GO:0030983">
    <property type="term" value="F:mismatched DNA binding"/>
    <property type="evidence" value="ECO:0007669"/>
    <property type="project" value="InterPro"/>
</dbReference>
<organism evidence="7 8">
    <name type="scientific">Puccinia graminis f. sp. tritici (strain CRL 75-36-700-3 / race SCCL)</name>
    <name type="common">Black stem rust fungus</name>
    <dbReference type="NCBI Taxonomy" id="418459"/>
    <lineage>
        <taxon>Eukaryota</taxon>
        <taxon>Fungi</taxon>
        <taxon>Dikarya</taxon>
        <taxon>Basidiomycota</taxon>
        <taxon>Pucciniomycotina</taxon>
        <taxon>Pucciniomycetes</taxon>
        <taxon>Pucciniales</taxon>
        <taxon>Pucciniaceae</taxon>
        <taxon>Puccinia</taxon>
    </lineage>
</organism>
<accession>E3JWN7</accession>
<dbReference type="InterPro" id="IPR014721">
    <property type="entry name" value="Ribsml_uS5_D2-typ_fold_subgr"/>
</dbReference>
<dbReference type="NCBIfam" id="TIGR00585">
    <property type="entry name" value="mutl"/>
    <property type="match status" value="1"/>
</dbReference>
<dbReference type="Pfam" id="PF13589">
    <property type="entry name" value="HATPase_c_3"/>
    <property type="match status" value="1"/>
</dbReference>
<feature type="domain" description="DNA mismatch repair protein S5" evidence="6">
    <location>
        <begin position="309"/>
        <end position="452"/>
    </location>
</feature>
<dbReference type="InterPro" id="IPR042121">
    <property type="entry name" value="MutL_C_regsub"/>
</dbReference>
<keyword evidence="2" id="KW-0227">DNA damage</keyword>
<evidence type="ECO:0000256" key="1">
    <source>
        <dbReference type="ARBA" id="ARBA00006082"/>
    </source>
</evidence>
<dbReference type="CDD" id="cd03484">
    <property type="entry name" value="MutL_Trans_hPMS_2_like"/>
    <property type="match status" value="1"/>
</dbReference>
<dbReference type="InterPro" id="IPR038973">
    <property type="entry name" value="MutL/Mlh/Pms-like"/>
</dbReference>
<feature type="compositionally biased region" description="Basic and acidic residues" evidence="4">
    <location>
        <begin position="562"/>
        <end position="581"/>
    </location>
</feature>
<evidence type="ECO:0000313" key="7">
    <source>
        <dbReference type="EMBL" id="EFP76462.2"/>
    </source>
</evidence>
<feature type="compositionally biased region" description="Basic and acidic residues" evidence="4">
    <location>
        <begin position="602"/>
        <end position="615"/>
    </location>
</feature>
<dbReference type="CDD" id="cd16926">
    <property type="entry name" value="HATPase_MutL-MLH-PMS-like"/>
    <property type="match status" value="1"/>
</dbReference>
<protein>
    <recommendedName>
        <fullName evidence="3">DNA mismatch repair protein PMS1</fullName>
    </recommendedName>
</protein>
<feature type="region of interest" description="Disordered" evidence="4">
    <location>
        <begin position="733"/>
        <end position="752"/>
    </location>
</feature>
<dbReference type="GO" id="GO:0016887">
    <property type="term" value="F:ATP hydrolysis activity"/>
    <property type="evidence" value="ECO:0000318"/>
    <property type="project" value="GO_Central"/>
</dbReference>
<evidence type="ECO:0000256" key="3">
    <source>
        <dbReference type="ARBA" id="ARBA00070941"/>
    </source>
</evidence>
<dbReference type="GO" id="GO:0032389">
    <property type="term" value="C:MutLalpha complex"/>
    <property type="evidence" value="ECO:0000318"/>
    <property type="project" value="GO_Central"/>
</dbReference>
<feature type="compositionally biased region" description="Polar residues" evidence="4">
    <location>
        <begin position="650"/>
        <end position="660"/>
    </location>
</feature>
<dbReference type="InterPro" id="IPR013507">
    <property type="entry name" value="DNA_mismatch_S5_2-like"/>
</dbReference>
<dbReference type="EMBL" id="DS178265">
    <property type="protein sequence ID" value="EFP76462.2"/>
    <property type="molecule type" value="Genomic_DNA"/>
</dbReference>
<dbReference type="InterPro" id="IPR036890">
    <property type="entry name" value="HATPase_C_sf"/>
</dbReference>
<feature type="compositionally biased region" description="Polar residues" evidence="4">
    <location>
        <begin position="479"/>
        <end position="497"/>
    </location>
</feature>
<dbReference type="Pfam" id="PF01119">
    <property type="entry name" value="DNA_mis_repair"/>
    <property type="match status" value="1"/>
</dbReference>
<dbReference type="Proteomes" id="UP000008783">
    <property type="component" value="Unassembled WGS sequence"/>
</dbReference>
<dbReference type="RefSeq" id="XP_003320881.2">
    <property type="nucleotide sequence ID" value="XM_003320833.2"/>
</dbReference>
<dbReference type="PANTHER" id="PTHR10073:SF52">
    <property type="entry name" value="MISMATCH REPAIR ENDONUCLEASE PMS2"/>
    <property type="match status" value="1"/>
</dbReference>
<gene>
    <name evidence="7" type="ORF">PGTG_02903</name>
</gene>
<dbReference type="InterPro" id="IPR042120">
    <property type="entry name" value="MutL_C_dimsub"/>
</dbReference>
<feature type="region of interest" description="Disordered" evidence="4">
    <location>
        <begin position="479"/>
        <end position="518"/>
    </location>
</feature>
<evidence type="ECO:0000259" key="5">
    <source>
        <dbReference type="SMART" id="SM00853"/>
    </source>
</evidence>
<dbReference type="GO" id="GO:0000710">
    <property type="term" value="P:meiotic mismatch repair"/>
    <property type="evidence" value="ECO:0007669"/>
    <property type="project" value="UniProtKB-ARBA"/>
</dbReference>
<evidence type="ECO:0000256" key="4">
    <source>
        <dbReference type="SAM" id="MobiDB-lite"/>
    </source>
</evidence>
<dbReference type="SMART" id="SM01340">
    <property type="entry name" value="DNA_mis_repair"/>
    <property type="match status" value="1"/>
</dbReference>
<evidence type="ECO:0000256" key="2">
    <source>
        <dbReference type="ARBA" id="ARBA00022763"/>
    </source>
</evidence>
<feature type="compositionally biased region" description="Acidic residues" evidence="4">
    <location>
        <begin position="708"/>
        <end position="721"/>
    </location>
</feature>
<keyword evidence="8" id="KW-1185">Reference proteome</keyword>
<dbReference type="AlphaFoldDB" id="E3JWN7"/>
<dbReference type="HOGENOM" id="CLU_004131_0_0_1"/>
<dbReference type="InterPro" id="IPR020568">
    <property type="entry name" value="Ribosomal_Su5_D2-typ_SF"/>
</dbReference>
<feature type="domain" description="MutL C-terminal dimerisation" evidence="5">
    <location>
        <begin position="890"/>
        <end position="1041"/>
    </location>
</feature>
<dbReference type="Gene3D" id="3.30.565.10">
    <property type="entry name" value="Histidine kinase-like ATPase, C-terminal domain"/>
    <property type="match status" value="1"/>
</dbReference>
<dbReference type="SUPFAM" id="SSF118116">
    <property type="entry name" value="DNA mismatch repair protein MutL"/>
    <property type="match status" value="1"/>
</dbReference>
<dbReference type="PANTHER" id="PTHR10073">
    <property type="entry name" value="DNA MISMATCH REPAIR PROTEIN MLH, PMS, MUTL"/>
    <property type="match status" value="1"/>
</dbReference>
<dbReference type="PROSITE" id="PS00058">
    <property type="entry name" value="DNA_MISMATCH_REPAIR_1"/>
    <property type="match status" value="1"/>
</dbReference>
<name>E3JWN7_PUCGT</name>
<dbReference type="Gene3D" id="3.30.1540.20">
    <property type="entry name" value="MutL, C-terminal domain, dimerisation subdomain"/>
    <property type="match status" value="1"/>
</dbReference>
<reference key="1">
    <citation type="submission" date="2007-01" db="EMBL/GenBank/DDBJ databases">
        <title>The Genome Sequence of Puccinia graminis f. sp. tritici Strain CRL 75-36-700-3.</title>
        <authorList>
            <consortium name="The Broad Institute Genome Sequencing Platform"/>
            <person name="Birren B."/>
            <person name="Lander E."/>
            <person name="Galagan J."/>
            <person name="Nusbaum C."/>
            <person name="Devon K."/>
            <person name="Cuomo C."/>
            <person name="Jaffe D."/>
            <person name="Butler J."/>
            <person name="Alvarez P."/>
            <person name="Gnerre S."/>
            <person name="Grabherr M."/>
            <person name="Mauceli E."/>
            <person name="Brockman W."/>
            <person name="Young S."/>
            <person name="LaButti K."/>
            <person name="Sykes S."/>
            <person name="DeCaprio D."/>
            <person name="Crawford M."/>
            <person name="Koehrsen M."/>
            <person name="Engels R."/>
            <person name="Montgomery P."/>
            <person name="Pearson M."/>
            <person name="Howarth C."/>
            <person name="Larson L."/>
            <person name="White J."/>
            <person name="Zeng Q."/>
            <person name="Kodira C."/>
            <person name="Yandava C."/>
            <person name="Alvarado L."/>
            <person name="O'Leary S."/>
            <person name="Szabo L."/>
            <person name="Dean R."/>
            <person name="Schein J."/>
        </authorList>
    </citation>
    <scope>NUCLEOTIDE SEQUENCE</scope>
    <source>
        <strain>CRL 75-36-700-3</strain>
    </source>
</reference>
<dbReference type="GO" id="GO:0006298">
    <property type="term" value="P:mismatch repair"/>
    <property type="evidence" value="ECO:0000318"/>
    <property type="project" value="GO_Central"/>
</dbReference>
<dbReference type="GO" id="GO:0140664">
    <property type="term" value="F:ATP-dependent DNA damage sensor activity"/>
    <property type="evidence" value="ECO:0007669"/>
    <property type="project" value="InterPro"/>
</dbReference>
<dbReference type="VEuPathDB" id="FungiDB:PGTG_02903"/>
<feature type="region of interest" description="Disordered" evidence="4">
    <location>
        <begin position="550"/>
        <end position="725"/>
    </location>
</feature>
<dbReference type="InterPro" id="IPR014790">
    <property type="entry name" value="MutL_C"/>
</dbReference>
<evidence type="ECO:0000259" key="6">
    <source>
        <dbReference type="SMART" id="SM01340"/>
    </source>
</evidence>
<proteinExistence type="inferred from homology"/>
<dbReference type="InterPro" id="IPR002099">
    <property type="entry name" value="MutL/Mlh/PMS"/>
</dbReference>
<dbReference type="OrthoDB" id="10263226at2759"/>
<dbReference type="STRING" id="418459.E3JWN7"/>
<dbReference type="Pfam" id="PF08676">
    <property type="entry name" value="MutL_C"/>
    <property type="match status" value="1"/>
</dbReference>
<dbReference type="Gene3D" id="3.30.1370.100">
    <property type="entry name" value="MutL, C-terminal domain, regulatory subdomain"/>
    <property type="match status" value="1"/>
</dbReference>
<dbReference type="SUPFAM" id="SSF54211">
    <property type="entry name" value="Ribosomal protein S5 domain 2-like"/>
    <property type="match status" value="1"/>
</dbReference>
<dbReference type="InterPro" id="IPR014762">
    <property type="entry name" value="DNA_mismatch_repair_CS"/>
</dbReference>
<dbReference type="FunFam" id="3.30.1370.100:FF:000001">
    <property type="entry name" value="Mismatch repair endonuclease pms1, putative"/>
    <property type="match status" value="1"/>
</dbReference>
<dbReference type="InParanoid" id="E3JWN7"/>
<dbReference type="KEGG" id="pgr:PGTG_02903"/>
<reference evidence="8" key="2">
    <citation type="journal article" date="2011" name="Proc. Natl. Acad. Sci. U.S.A.">
        <title>Obligate biotrophy features unraveled by the genomic analysis of rust fungi.</title>
        <authorList>
            <person name="Duplessis S."/>
            <person name="Cuomo C.A."/>
            <person name="Lin Y.-C."/>
            <person name="Aerts A."/>
            <person name="Tisserant E."/>
            <person name="Veneault-Fourrey C."/>
            <person name="Joly D.L."/>
            <person name="Hacquard S."/>
            <person name="Amselem J."/>
            <person name="Cantarel B.L."/>
            <person name="Chiu R."/>
            <person name="Coutinho P.M."/>
            <person name="Feau N."/>
            <person name="Field M."/>
            <person name="Frey P."/>
            <person name="Gelhaye E."/>
            <person name="Goldberg J."/>
            <person name="Grabherr M.G."/>
            <person name="Kodira C.D."/>
            <person name="Kohler A."/>
            <person name="Kuees U."/>
            <person name="Lindquist E.A."/>
            <person name="Lucas S.M."/>
            <person name="Mago R."/>
            <person name="Mauceli E."/>
            <person name="Morin E."/>
            <person name="Murat C."/>
            <person name="Pangilinan J.L."/>
            <person name="Park R."/>
            <person name="Pearson M."/>
            <person name="Quesneville H."/>
            <person name="Rouhier N."/>
            <person name="Sakthikumar S."/>
            <person name="Salamov A.A."/>
            <person name="Schmutz J."/>
            <person name="Selles B."/>
            <person name="Shapiro H."/>
            <person name="Tanguay P."/>
            <person name="Tuskan G.A."/>
            <person name="Henrissat B."/>
            <person name="Van de Peer Y."/>
            <person name="Rouze P."/>
            <person name="Ellis J.G."/>
            <person name="Dodds P.N."/>
            <person name="Schein J.E."/>
            <person name="Zhong S."/>
            <person name="Hamelin R.C."/>
            <person name="Grigoriev I.V."/>
            <person name="Szabo L.J."/>
            <person name="Martin F."/>
        </authorList>
    </citation>
    <scope>NUCLEOTIDE SEQUENCE [LARGE SCALE GENOMIC DNA]</scope>
    <source>
        <strain evidence="8">CRL 75-36-700-3 / race SCCL</strain>
    </source>
</reference>
<dbReference type="InterPro" id="IPR037198">
    <property type="entry name" value="MutL_C_sf"/>
</dbReference>
<dbReference type="GeneID" id="10534519"/>